<feature type="region of interest" description="Disordered" evidence="2">
    <location>
        <begin position="37"/>
        <end position="174"/>
    </location>
</feature>
<dbReference type="EMBL" id="JAFCIX010000344">
    <property type="protein sequence ID" value="KAH6593811.1"/>
    <property type="molecule type" value="Genomic_DNA"/>
</dbReference>
<comment type="caution">
    <text evidence="4">The sequence shown here is derived from an EMBL/GenBank/DDBJ whole genome shotgun (WGS) entry which is preliminary data.</text>
</comment>
<dbReference type="Proteomes" id="UP001648503">
    <property type="component" value="Unassembled WGS sequence"/>
</dbReference>
<evidence type="ECO:0000313" key="4">
    <source>
        <dbReference type="EMBL" id="KAH6593811.1"/>
    </source>
</evidence>
<feature type="region of interest" description="Disordered" evidence="2">
    <location>
        <begin position="335"/>
        <end position="368"/>
    </location>
</feature>
<gene>
    <name evidence="4" type="ORF">BASA50_007037</name>
</gene>
<evidence type="ECO:0000256" key="1">
    <source>
        <dbReference type="SAM" id="Coils"/>
    </source>
</evidence>
<keyword evidence="1" id="KW-0175">Coiled coil</keyword>
<feature type="compositionally biased region" description="Polar residues" evidence="2">
    <location>
        <begin position="69"/>
        <end position="93"/>
    </location>
</feature>
<name>A0ABQ8F7Y4_9FUNG</name>
<feature type="compositionally biased region" description="Polar residues" evidence="2">
    <location>
        <begin position="338"/>
        <end position="359"/>
    </location>
</feature>
<evidence type="ECO:0000313" key="5">
    <source>
        <dbReference type="Proteomes" id="UP001648503"/>
    </source>
</evidence>
<feature type="coiled-coil region" evidence="1">
    <location>
        <begin position="289"/>
        <end position="316"/>
    </location>
</feature>
<organism evidence="4 5">
    <name type="scientific">Batrachochytrium salamandrivorans</name>
    <dbReference type="NCBI Taxonomy" id="1357716"/>
    <lineage>
        <taxon>Eukaryota</taxon>
        <taxon>Fungi</taxon>
        <taxon>Fungi incertae sedis</taxon>
        <taxon>Chytridiomycota</taxon>
        <taxon>Chytridiomycota incertae sedis</taxon>
        <taxon>Chytridiomycetes</taxon>
        <taxon>Rhizophydiales</taxon>
        <taxon>Rhizophydiales incertae sedis</taxon>
        <taxon>Batrachochytrium</taxon>
    </lineage>
</organism>
<sequence>MKLSYIGAASALLALASAGPTPIPGIKKPLARGYSSENVGNCLLGSDEHDDPFSSNTDGSESPADDSCGSRTEPLTSNLDTEHGSSSAINSMSDPGEGDSLPDHPLQDGGAAIAATAASTPKEPNTRSLAASGHRPRFGYLPNSPSTRDHSYPQRHHRGIPNETPETPRLRDSGDFKIPEFFNFFKPSETSEAPKTYKTYKVFETGETPDAFEDSEDYEADDAFEDPDTFENVPYPNIYSVDSADIKDIKNGEISKIGIESDNFVDKFRSQITKAHADAEQLKGSGLSLENLAAELRLLQDKLDKDMAKYQNAQNDRFLSLKAEYDKIRKLKKEKSVNGETTVEQAFQDSSEMQSSSAPSHPVTDPEI</sequence>
<evidence type="ECO:0000256" key="2">
    <source>
        <dbReference type="SAM" id="MobiDB-lite"/>
    </source>
</evidence>
<proteinExistence type="predicted"/>
<reference evidence="4 5" key="1">
    <citation type="submission" date="2021-02" db="EMBL/GenBank/DDBJ databases">
        <title>Variation within the Batrachochytrium salamandrivorans European outbreak.</title>
        <authorList>
            <person name="Kelly M."/>
            <person name="Pasmans F."/>
            <person name="Shea T.P."/>
            <person name="Munoz J.F."/>
            <person name="Carranza S."/>
            <person name="Cuomo C.A."/>
            <person name="Martel A."/>
        </authorList>
    </citation>
    <scope>NUCLEOTIDE SEQUENCE [LARGE SCALE GENOMIC DNA]</scope>
    <source>
        <strain evidence="4 5">AMFP18/2</strain>
    </source>
</reference>
<feature type="chain" id="PRO_5045673151" evidence="3">
    <location>
        <begin position="19"/>
        <end position="368"/>
    </location>
</feature>
<accession>A0ABQ8F7Y4</accession>
<feature type="signal peptide" evidence="3">
    <location>
        <begin position="1"/>
        <end position="18"/>
    </location>
</feature>
<evidence type="ECO:0000256" key="3">
    <source>
        <dbReference type="SAM" id="SignalP"/>
    </source>
</evidence>
<keyword evidence="3" id="KW-0732">Signal</keyword>
<keyword evidence="5" id="KW-1185">Reference proteome</keyword>
<protein>
    <submittedName>
        <fullName evidence="4">Uncharacterized protein</fullName>
    </submittedName>
</protein>